<dbReference type="PROSITE" id="PS00198">
    <property type="entry name" value="4FE4S_FER_1"/>
    <property type="match status" value="1"/>
</dbReference>
<keyword evidence="1" id="KW-0813">Transport</keyword>
<keyword evidence="5" id="KW-0249">Electron transport</keyword>
<evidence type="ECO:0000313" key="9">
    <source>
        <dbReference type="EMBL" id="MCU6760797.1"/>
    </source>
</evidence>
<dbReference type="PANTHER" id="PTHR43034">
    <property type="entry name" value="ION-TRANSLOCATING OXIDOREDUCTASE COMPLEX SUBUNIT C"/>
    <property type="match status" value="1"/>
</dbReference>
<dbReference type="Gene3D" id="3.10.20.600">
    <property type="match status" value="1"/>
</dbReference>
<organism evidence="9 10">
    <name type="scientific">Brotonthovivens ammoniilytica</name>
    <dbReference type="NCBI Taxonomy" id="2981725"/>
    <lineage>
        <taxon>Bacteria</taxon>
        <taxon>Bacillati</taxon>
        <taxon>Bacillota</taxon>
        <taxon>Clostridia</taxon>
        <taxon>Lachnospirales</taxon>
        <taxon>Lachnospiraceae</taxon>
        <taxon>Brotonthovivens</taxon>
    </lineage>
</organism>
<gene>
    <name evidence="9" type="ORF">OCV88_00420</name>
</gene>
<dbReference type="RefSeq" id="WP_262590548.1">
    <property type="nucleotide sequence ID" value="NZ_JAOQJQ010000001.1"/>
</dbReference>
<keyword evidence="4" id="KW-0677">Repeat</keyword>
<dbReference type="PIRSF" id="PIRSF036408">
    <property type="entry name" value="PduS_prd"/>
    <property type="match status" value="1"/>
</dbReference>
<dbReference type="InterPro" id="IPR017896">
    <property type="entry name" value="4Fe4S_Fe-S-bd"/>
</dbReference>
<keyword evidence="2" id="KW-0004">4Fe-4S</keyword>
<dbReference type="SUPFAM" id="SSF142984">
    <property type="entry name" value="Nqo1 middle domain-like"/>
    <property type="match status" value="1"/>
</dbReference>
<accession>A0ABT2TF71</accession>
<keyword evidence="10" id="KW-1185">Reference proteome</keyword>
<dbReference type="Gene3D" id="1.10.1060.10">
    <property type="entry name" value="Alpha-helical ferredoxin"/>
    <property type="match status" value="1"/>
</dbReference>
<comment type="caution">
    <text evidence="9">The sequence shown here is derived from an EMBL/GenBank/DDBJ whole genome shotgun (WGS) entry which is preliminary data.</text>
</comment>
<keyword evidence="3" id="KW-0479">Metal-binding</keyword>
<name>A0ABT2TF71_9FIRM</name>
<evidence type="ECO:0000256" key="7">
    <source>
        <dbReference type="ARBA" id="ARBA00023014"/>
    </source>
</evidence>
<dbReference type="Pfam" id="PF01512">
    <property type="entry name" value="Complex1_51K"/>
    <property type="match status" value="1"/>
</dbReference>
<feature type="domain" description="4Fe-4S ferredoxin-type" evidence="8">
    <location>
        <begin position="296"/>
        <end position="327"/>
    </location>
</feature>
<dbReference type="InterPro" id="IPR017900">
    <property type="entry name" value="4Fe4S_Fe_S_CS"/>
</dbReference>
<dbReference type="InterPro" id="IPR009051">
    <property type="entry name" value="Helical_ferredxn"/>
</dbReference>
<evidence type="ECO:0000256" key="6">
    <source>
        <dbReference type="ARBA" id="ARBA00023004"/>
    </source>
</evidence>
<reference evidence="9 10" key="1">
    <citation type="journal article" date="2021" name="ISME Commun">
        <title>Automated analysis of genomic sequences facilitates high-throughput and comprehensive description of bacteria.</title>
        <authorList>
            <person name="Hitch T.C.A."/>
        </authorList>
    </citation>
    <scope>NUCLEOTIDE SEQUENCE [LARGE SCALE GENOMIC DNA]</scope>
    <source>
        <strain evidence="9 10">Sanger_109</strain>
    </source>
</reference>
<dbReference type="EMBL" id="JAOQJQ010000001">
    <property type="protein sequence ID" value="MCU6760797.1"/>
    <property type="molecule type" value="Genomic_DNA"/>
</dbReference>
<dbReference type="InterPro" id="IPR037225">
    <property type="entry name" value="Nuo51_FMN-bd_sf"/>
</dbReference>
<dbReference type="PANTHER" id="PTHR43034:SF2">
    <property type="entry name" value="ION-TRANSLOCATING OXIDOREDUCTASE COMPLEX SUBUNIT C"/>
    <property type="match status" value="1"/>
</dbReference>
<dbReference type="InterPro" id="IPR019554">
    <property type="entry name" value="Soluble_ligand-bd"/>
</dbReference>
<dbReference type="SUPFAM" id="SSF46548">
    <property type="entry name" value="alpha-helical ferredoxin"/>
    <property type="match status" value="1"/>
</dbReference>
<dbReference type="Pfam" id="PF13534">
    <property type="entry name" value="Fer4_17"/>
    <property type="match status" value="1"/>
</dbReference>
<dbReference type="InterPro" id="IPR010208">
    <property type="entry name" value="Ion_transpt_RnfC/RsxC"/>
</dbReference>
<dbReference type="Pfam" id="PF13375">
    <property type="entry name" value="RnfC_N"/>
    <property type="match status" value="1"/>
</dbReference>
<evidence type="ECO:0000256" key="2">
    <source>
        <dbReference type="ARBA" id="ARBA00022485"/>
    </source>
</evidence>
<keyword evidence="7" id="KW-0411">Iron-sulfur</keyword>
<evidence type="ECO:0000256" key="5">
    <source>
        <dbReference type="ARBA" id="ARBA00022982"/>
    </source>
</evidence>
<evidence type="ECO:0000256" key="3">
    <source>
        <dbReference type="ARBA" id="ARBA00022723"/>
    </source>
</evidence>
<evidence type="ECO:0000313" key="10">
    <source>
        <dbReference type="Proteomes" id="UP001652442"/>
    </source>
</evidence>
<dbReference type="SUPFAM" id="SSF142019">
    <property type="entry name" value="Nqo1 FMN-binding domain-like"/>
    <property type="match status" value="1"/>
</dbReference>
<keyword evidence="6" id="KW-0408">Iron</keyword>
<dbReference type="InterPro" id="IPR026902">
    <property type="entry name" value="RnfC_N"/>
</dbReference>
<evidence type="ECO:0000256" key="1">
    <source>
        <dbReference type="ARBA" id="ARBA00022448"/>
    </source>
</evidence>
<dbReference type="Gene3D" id="3.40.50.11540">
    <property type="entry name" value="NADH-ubiquinone oxidoreductase 51kDa subunit"/>
    <property type="match status" value="1"/>
</dbReference>
<dbReference type="PROSITE" id="PS51379">
    <property type="entry name" value="4FE4S_FER_2"/>
    <property type="match status" value="1"/>
</dbReference>
<dbReference type="Proteomes" id="UP001652442">
    <property type="component" value="Unassembled WGS sequence"/>
</dbReference>
<evidence type="ECO:0000259" key="8">
    <source>
        <dbReference type="PROSITE" id="PS51379"/>
    </source>
</evidence>
<dbReference type="Pfam" id="PF10531">
    <property type="entry name" value="SLBB"/>
    <property type="match status" value="1"/>
</dbReference>
<evidence type="ECO:0000256" key="4">
    <source>
        <dbReference type="ARBA" id="ARBA00022737"/>
    </source>
</evidence>
<protein>
    <submittedName>
        <fullName evidence="9">4Fe-4S dicluster domain-containing protein</fullName>
    </submittedName>
</protein>
<proteinExistence type="predicted"/>
<dbReference type="InterPro" id="IPR011538">
    <property type="entry name" value="Nuo51_FMN-bd"/>
</dbReference>
<dbReference type="InterPro" id="IPR017054">
    <property type="entry name" value="PduS"/>
</dbReference>
<sequence length="449" mass="49208">MELDLLEIIKQAGITGCGGAGFPTHVKMNCQVEYLIINGAECEPLLRTDRWLMRHKAKELVKAVEAIGTMVCASHLNIALKENYKDEISCLQQAIKEENSRVSLHLLPNFYPAGDEQAIVLEVTDRTVPPAGIPLDVGAVVSNVATVYAIYEAMQGMMFTHKYLTVTGEVKEPVIVHTPIGTSFEECIRAAGGSLLSDYYVISGGPLMGKVYSKEEALKQAVTKTTSGIVVIPADVPLVTLRNTPMNTILRRAKSVCIQCSRCTDLCPRYLSGHPLKPHKIMRKLAYAQSVDEILNDFDVRQAQICSECGVCETFACPMGLFPRQVNAYVKQALAKEKIRYERCEDTYSQREARAYRKVSSKRIATRLGVDKYYDYQIDRLVELSPDTVVIPLKQHIGAPSSAAVKVNDTVQAGSLVGRAAENALGANIYCGISGVVTKADTSVTVKKA</sequence>